<dbReference type="InterPro" id="IPR017039">
    <property type="entry name" value="Virul_fac_BrkB"/>
</dbReference>
<evidence type="ECO:0000256" key="5">
    <source>
        <dbReference type="ARBA" id="ARBA00023136"/>
    </source>
</evidence>
<evidence type="ECO:0000313" key="7">
    <source>
        <dbReference type="EMBL" id="SMO58253.1"/>
    </source>
</evidence>
<name>A0A521CFN0_SACCC</name>
<feature type="transmembrane region" description="Helical" evidence="6">
    <location>
        <begin position="102"/>
        <end position="127"/>
    </location>
</feature>
<dbReference type="EMBL" id="FXTB01000003">
    <property type="protein sequence ID" value="SMO58253.1"/>
    <property type="molecule type" value="Genomic_DNA"/>
</dbReference>
<dbReference type="Pfam" id="PF03631">
    <property type="entry name" value="Virul_fac_BrkB"/>
    <property type="match status" value="1"/>
</dbReference>
<reference evidence="7 8" key="1">
    <citation type="submission" date="2017-05" db="EMBL/GenBank/DDBJ databases">
        <authorList>
            <person name="Varghese N."/>
            <person name="Submissions S."/>
        </authorList>
    </citation>
    <scope>NUCLEOTIDE SEQUENCE [LARGE SCALE GENOMIC DNA]</scope>
    <source>
        <strain evidence="7 8">DSM 27040</strain>
    </source>
</reference>
<dbReference type="AlphaFoldDB" id="A0A521CFN0"/>
<dbReference type="GO" id="GO:0005886">
    <property type="term" value="C:plasma membrane"/>
    <property type="evidence" value="ECO:0007669"/>
    <property type="project" value="UniProtKB-SubCell"/>
</dbReference>
<dbReference type="RefSeq" id="WP_142532817.1">
    <property type="nucleotide sequence ID" value="NZ_FXTB01000003.1"/>
</dbReference>
<gene>
    <name evidence="7" type="ORF">SAMN06265379_10397</name>
</gene>
<feature type="transmembrane region" description="Helical" evidence="6">
    <location>
        <begin position="221"/>
        <end position="244"/>
    </location>
</feature>
<evidence type="ECO:0000256" key="2">
    <source>
        <dbReference type="ARBA" id="ARBA00022475"/>
    </source>
</evidence>
<accession>A0A521CFN0</accession>
<evidence type="ECO:0000256" key="6">
    <source>
        <dbReference type="SAM" id="Phobius"/>
    </source>
</evidence>
<proteinExistence type="predicted"/>
<dbReference type="PIRSF" id="PIRSF035875">
    <property type="entry name" value="RNase_BN"/>
    <property type="match status" value="1"/>
</dbReference>
<dbReference type="PANTHER" id="PTHR30213">
    <property type="entry name" value="INNER MEMBRANE PROTEIN YHJD"/>
    <property type="match status" value="1"/>
</dbReference>
<evidence type="ECO:0000313" key="8">
    <source>
        <dbReference type="Proteomes" id="UP000319040"/>
    </source>
</evidence>
<feature type="transmembrane region" description="Helical" evidence="6">
    <location>
        <begin position="147"/>
        <end position="173"/>
    </location>
</feature>
<protein>
    <submittedName>
        <fullName evidence="7">Membrane protein</fullName>
    </submittedName>
</protein>
<keyword evidence="5 6" id="KW-0472">Membrane</keyword>
<evidence type="ECO:0000256" key="4">
    <source>
        <dbReference type="ARBA" id="ARBA00022989"/>
    </source>
</evidence>
<keyword evidence="8" id="KW-1185">Reference proteome</keyword>
<feature type="transmembrane region" description="Helical" evidence="6">
    <location>
        <begin position="185"/>
        <end position="209"/>
    </location>
</feature>
<keyword evidence="3 6" id="KW-0812">Transmembrane</keyword>
<evidence type="ECO:0000256" key="1">
    <source>
        <dbReference type="ARBA" id="ARBA00004651"/>
    </source>
</evidence>
<feature type="transmembrane region" description="Helical" evidence="6">
    <location>
        <begin position="256"/>
        <end position="277"/>
    </location>
</feature>
<dbReference type="Proteomes" id="UP000319040">
    <property type="component" value="Unassembled WGS sequence"/>
</dbReference>
<feature type="transmembrane region" description="Helical" evidence="6">
    <location>
        <begin position="37"/>
        <end position="58"/>
    </location>
</feature>
<keyword evidence="2" id="KW-1003">Cell membrane</keyword>
<keyword evidence="4 6" id="KW-1133">Transmembrane helix</keyword>
<organism evidence="7 8">
    <name type="scientific">Saccharicrinis carchari</name>
    <dbReference type="NCBI Taxonomy" id="1168039"/>
    <lineage>
        <taxon>Bacteria</taxon>
        <taxon>Pseudomonadati</taxon>
        <taxon>Bacteroidota</taxon>
        <taxon>Bacteroidia</taxon>
        <taxon>Marinilabiliales</taxon>
        <taxon>Marinilabiliaceae</taxon>
        <taxon>Saccharicrinis</taxon>
    </lineage>
</organism>
<comment type="subcellular location">
    <subcellularLocation>
        <location evidence="1">Cell membrane</location>
        <topology evidence="1">Multi-pass membrane protein</topology>
    </subcellularLocation>
</comment>
<evidence type="ECO:0000256" key="3">
    <source>
        <dbReference type="ARBA" id="ARBA00022692"/>
    </source>
</evidence>
<dbReference type="OrthoDB" id="9797028at2"/>
<dbReference type="PANTHER" id="PTHR30213:SF1">
    <property type="entry name" value="INNER MEMBRANE PROTEIN YHJD"/>
    <property type="match status" value="1"/>
</dbReference>
<sequence length="308" mass="34353">MKKSKLKDSVNNAFSIIKKSALNFGSNRPMDLAGTTAYFAIFSIVPIIIIIISVFGYLTGEASIRQKLFEELNVLIGSNSTALLKDAIENYQITENSTFGTILGVSFFLVSATTLFSSLQNSINYIWRVQVKSDLKTNIFKLLKDRVLSFGMILSLGFILLVSLILDASIAFLKDFLATYFSPKFIVLAQLTNVVLTLAIITCVFAFIYRFLPDVKVKWSAAWFGAFLTAILFTLGKFLIGLFIGSSNMGAVYGTAGAFIAILIWIFYASLIFYFGVELSNQYSRFYKHNIKPLNFAVPFEINTLKKS</sequence>